<feature type="region of interest" description="Disordered" evidence="1">
    <location>
        <begin position="1"/>
        <end position="38"/>
    </location>
</feature>
<keyword evidence="3" id="KW-1185">Reference proteome</keyword>
<dbReference type="Proteomes" id="UP000297258">
    <property type="component" value="Unassembled WGS sequence"/>
</dbReference>
<evidence type="ECO:0000313" key="2">
    <source>
        <dbReference type="EMBL" id="TFW35669.1"/>
    </source>
</evidence>
<dbReference type="EMBL" id="SPUM01000008">
    <property type="protein sequence ID" value="TFW35669.1"/>
    <property type="molecule type" value="Genomic_DNA"/>
</dbReference>
<name>A0A4Y9T5T1_9BURK</name>
<evidence type="ECO:0000256" key="1">
    <source>
        <dbReference type="SAM" id="MobiDB-lite"/>
    </source>
</evidence>
<feature type="compositionally biased region" description="Basic and acidic residues" evidence="1">
    <location>
        <begin position="1"/>
        <end position="30"/>
    </location>
</feature>
<comment type="caution">
    <text evidence="2">The sequence shown here is derived from an EMBL/GenBank/DDBJ whole genome shotgun (WGS) entry which is preliminary data.</text>
</comment>
<sequence length="63" mass="7470">MSKLTHSLDARMTRELERERNERELNDEVRTGLSTADEFRTKDARERYCGQTRQEKLGLKRGT</sequence>
<organism evidence="2 3">
    <name type="scientific">Massilia horti</name>
    <dbReference type="NCBI Taxonomy" id="2562153"/>
    <lineage>
        <taxon>Bacteria</taxon>
        <taxon>Pseudomonadati</taxon>
        <taxon>Pseudomonadota</taxon>
        <taxon>Betaproteobacteria</taxon>
        <taxon>Burkholderiales</taxon>
        <taxon>Oxalobacteraceae</taxon>
        <taxon>Telluria group</taxon>
        <taxon>Massilia</taxon>
    </lineage>
</organism>
<evidence type="ECO:0000313" key="3">
    <source>
        <dbReference type="Proteomes" id="UP000297258"/>
    </source>
</evidence>
<accession>A0A4Y9T5T1</accession>
<dbReference type="AlphaFoldDB" id="A0A4Y9T5T1"/>
<proteinExistence type="predicted"/>
<reference evidence="2 3" key="1">
    <citation type="submission" date="2019-03" db="EMBL/GenBank/DDBJ databases">
        <title>Draft genome of Massilia hortus sp. nov., a novel bacterial species of the Oxalobacteraceae family.</title>
        <authorList>
            <person name="Peta V."/>
            <person name="Raths R."/>
            <person name="Bucking H."/>
        </authorList>
    </citation>
    <scope>NUCLEOTIDE SEQUENCE [LARGE SCALE GENOMIC DNA]</scope>
    <source>
        <strain evidence="2 3">ONC3</strain>
    </source>
</reference>
<gene>
    <name evidence="2" type="ORF">E4O92_01555</name>
</gene>
<dbReference type="RefSeq" id="WP_135187988.1">
    <property type="nucleotide sequence ID" value="NZ_SPUM01000008.1"/>
</dbReference>
<protein>
    <submittedName>
        <fullName evidence="2">Uncharacterized protein</fullName>
    </submittedName>
</protein>